<feature type="domain" description="Essential protein Yae1 N-terminal" evidence="1">
    <location>
        <begin position="28"/>
        <end position="61"/>
    </location>
</feature>
<gene>
    <name evidence="2" type="ORF">HERILL_LOCUS6723</name>
</gene>
<evidence type="ECO:0000313" key="2">
    <source>
        <dbReference type="EMBL" id="CAD7083791.1"/>
    </source>
</evidence>
<dbReference type="Proteomes" id="UP000594454">
    <property type="component" value="Chromosome 3"/>
</dbReference>
<proteinExistence type="predicted"/>
<reference evidence="2 3" key="1">
    <citation type="submission" date="2020-11" db="EMBL/GenBank/DDBJ databases">
        <authorList>
            <person name="Wallbank WR R."/>
            <person name="Pardo Diaz C."/>
            <person name="Kozak K."/>
            <person name="Martin S."/>
            <person name="Jiggins C."/>
            <person name="Moest M."/>
            <person name="Warren A I."/>
            <person name="Generalovic N T."/>
            <person name="Byers J.R.P. K."/>
            <person name="Montejo-Kovacevich G."/>
            <person name="Yen C E."/>
        </authorList>
    </citation>
    <scope>NUCLEOTIDE SEQUENCE [LARGE SCALE GENOMIC DNA]</scope>
</reference>
<organism evidence="2 3">
    <name type="scientific">Hermetia illucens</name>
    <name type="common">Black soldier fly</name>
    <dbReference type="NCBI Taxonomy" id="343691"/>
    <lineage>
        <taxon>Eukaryota</taxon>
        <taxon>Metazoa</taxon>
        <taxon>Ecdysozoa</taxon>
        <taxon>Arthropoda</taxon>
        <taxon>Hexapoda</taxon>
        <taxon>Insecta</taxon>
        <taxon>Pterygota</taxon>
        <taxon>Neoptera</taxon>
        <taxon>Endopterygota</taxon>
        <taxon>Diptera</taxon>
        <taxon>Brachycera</taxon>
        <taxon>Stratiomyomorpha</taxon>
        <taxon>Stratiomyidae</taxon>
        <taxon>Hermetiinae</taxon>
        <taxon>Hermetia</taxon>
    </lineage>
</organism>
<dbReference type="EMBL" id="LR899011">
    <property type="protein sequence ID" value="CAD7083791.1"/>
    <property type="molecule type" value="Genomic_DNA"/>
</dbReference>
<dbReference type="OrthoDB" id="20086at2759"/>
<accession>A0A7R8YSM5</accession>
<sequence>MENTSDTEFREISDADFNKLSSALTKAGYKDGIAEGRDAVFQSGFDTGYSDGFRTAFEIGKWSAMRGLVKQKEASISVPSEHPILDAPEKEHHQFLKQPSNESVDEISRRQKEYIAQITTTLNADLKEIKNFFE</sequence>
<dbReference type="OMA" id="FQTSFDQ"/>
<name>A0A7R8YSM5_HERIL</name>
<evidence type="ECO:0000313" key="3">
    <source>
        <dbReference type="Proteomes" id="UP000594454"/>
    </source>
</evidence>
<evidence type="ECO:0000259" key="1">
    <source>
        <dbReference type="Pfam" id="PF09811"/>
    </source>
</evidence>
<protein>
    <recommendedName>
        <fullName evidence="1">Essential protein Yae1 N-terminal domain-containing protein</fullName>
    </recommendedName>
</protein>
<dbReference type="InterPro" id="IPR019191">
    <property type="entry name" value="Essential_protein_Yae1_N"/>
</dbReference>
<dbReference type="AlphaFoldDB" id="A0A7R8YSM5"/>
<dbReference type="Pfam" id="PF09811">
    <property type="entry name" value="Yae1_N"/>
    <property type="match status" value="1"/>
</dbReference>
<keyword evidence="3" id="KW-1185">Reference proteome</keyword>
<dbReference type="InParanoid" id="A0A7R8YSM5"/>